<evidence type="ECO:0000313" key="1">
    <source>
        <dbReference type="EMBL" id="GBL86900.1"/>
    </source>
</evidence>
<organism evidence="1 2">
    <name type="scientific">Araneus ventricosus</name>
    <name type="common">Orbweaver spider</name>
    <name type="synonym">Epeira ventricosa</name>
    <dbReference type="NCBI Taxonomy" id="182803"/>
    <lineage>
        <taxon>Eukaryota</taxon>
        <taxon>Metazoa</taxon>
        <taxon>Ecdysozoa</taxon>
        <taxon>Arthropoda</taxon>
        <taxon>Chelicerata</taxon>
        <taxon>Arachnida</taxon>
        <taxon>Araneae</taxon>
        <taxon>Araneomorphae</taxon>
        <taxon>Entelegynae</taxon>
        <taxon>Araneoidea</taxon>
        <taxon>Araneidae</taxon>
        <taxon>Araneus</taxon>
    </lineage>
</organism>
<name>A0A4Y2B3X6_ARAVE</name>
<accession>A0A4Y2B3X6</accession>
<dbReference type="EMBL" id="BGPR01000051">
    <property type="protein sequence ID" value="GBL86900.1"/>
    <property type="molecule type" value="Genomic_DNA"/>
</dbReference>
<reference evidence="1 2" key="1">
    <citation type="journal article" date="2019" name="Sci. Rep.">
        <title>Orb-weaving spider Araneus ventricosus genome elucidates the spidroin gene catalogue.</title>
        <authorList>
            <person name="Kono N."/>
            <person name="Nakamura H."/>
            <person name="Ohtoshi R."/>
            <person name="Moran D.A.P."/>
            <person name="Shinohara A."/>
            <person name="Yoshida Y."/>
            <person name="Fujiwara M."/>
            <person name="Mori M."/>
            <person name="Tomita M."/>
            <person name="Arakawa K."/>
        </authorList>
    </citation>
    <scope>NUCLEOTIDE SEQUENCE [LARGE SCALE GENOMIC DNA]</scope>
</reference>
<sequence>MTNLWQACCKLKLLSGMEVDPTPVEKTNKFFQLAEGNAPITSPRRIPEINLKVTPNVNQTLKEICQQFPLTDSRLQKDFIRIRADSEDSRGKIIKFLKEKNL</sequence>
<comment type="caution">
    <text evidence="1">The sequence shown here is derived from an EMBL/GenBank/DDBJ whole genome shotgun (WGS) entry which is preliminary data.</text>
</comment>
<proteinExistence type="predicted"/>
<keyword evidence="2" id="KW-1185">Reference proteome</keyword>
<dbReference type="Proteomes" id="UP000499080">
    <property type="component" value="Unassembled WGS sequence"/>
</dbReference>
<dbReference type="AlphaFoldDB" id="A0A4Y2B3X6"/>
<gene>
    <name evidence="1" type="ORF">AVEN_218649_1</name>
</gene>
<evidence type="ECO:0000313" key="2">
    <source>
        <dbReference type="Proteomes" id="UP000499080"/>
    </source>
</evidence>
<protein>
    <submittedName>
        <fullName evidence="1">Uncharacterized protein</fullName>
    </submittedName>
</protein>